<feature type="region of interest" description="Disordered" evidence="1">
    <location>
        <begin position="833"/>
        <end position="855"/>
    </location>
</feature>
<accession>A0A3P3ZDU7</accession>
<protein>
    <submittedName>
        <fullName evidence="2">Hypothetical_protein</fullName>
    </submittedName>
</protein>
<dbReference type="Proteomes" id="UP000319462">
    <property type="component" value="Chromosome 31"/>
</dbReference>
<dbReference type="PANTHER" id="PTHR35614:SF5">
    <property type="entry name" value="SPRY DOMAIN-CONTAINING PROTEIN"/>
    <property type="match status" value="1"/>
</dbReference>
<sequence>MGTAPSAEIVCDAPFRAPQGGARQVALIPIVEQYFPTPDCPLFKQLYEAYTDPSVRYYMRPNFDGKSGDLSRIPPIENSCEDMHRLLLRHTAQGMFPTNAAIREVYEVGDFYRIRPVLCAVVFLYEGTSYMPEGSVQLSSPSGGASAFAKVIGIIGDTCTLVNKPDDLLIPFGRDDVLRIRTLIMKSAGDHNMSRVVLLAAYIYYHQCCSIIGLPNIPALPFSFMCFKTNIPFLCFLREMRDRMANVLEAPKSSKFFIDEHCLHGVVSREYVAKMMPAFACYYISFLKAKSEQRALKQPAQQQQQQHLLTDCGGKDRAGWTANSLVNRADTHLGSVYTEAANSQAVMAIKAAALEGVLNDGSNTAPKITYVVKGYITRSVTSISNWSHAANEVYVACVDSTVRVVDRTSVEARDGPTRTPSLVYQADPIEGDEAVDDTTAVVAIIQVHRGDILSFYVPSGTLSTDASPTFGVTAAQAVNGDDNIFYGTPHLETLKFSINMSSSLSFEAPSRHDSASFAVDAVRGSSDEVNASTAANSLTGATGVDGNATPFEAKKGSWRVDDNIFIENVLLSLVRDECKLAREATRQDPGWVYDPLHKCLVHDGSFYVWHFRRGHEDFYYGTVPKFANPNRQLSRKSGGGSGGNVEQGKTNRGGVGSAGASKDSSSGSRNATARGRNDNASPLPSAMNSSTAQVDALPPSVPPLPSQNRLFSQPLSPPPHLQHTALLPPTLATASPLVQQAYFASIAASASLPPPPAYDASTLSAVQAAPMLFTANTGQRRPKNPTYATYSAEAAAMAPAGVPMMYTFMHPTQAQSQLAPAQQQHPPLQDLYTLPPQGMHSHGMSPPPPSPQQQQAVWGMLGADNGQSTAASSHSIRPCIVNAQGQFIPLENVMGGGIAPAQRLSYTQPAATATPPLYPSYVMVNGQLCILQSSAPSAAAAAPLPPQPNEQYLHMMAFRQ</sequence>
<dbReference type="AlphaFoldDB" id="A0A3P3ZDU7"/>
<evidence type="ECO:0000313" key="2">
    <source>
        <dbReference type="EMBL" id="SYZ68345.1"/>
    </source>
</evidence>
<feature type="compositionally biased region" description="Gly residues" evidence="1">
    <location>
        <begin position="637"/>
        <end position="657"/>
    </location>
</feature>
<name>A0A3P3ZDU7_LEIBR</name>
<feature type="region of interest" description="Disordered" evidence="1">
    <location>
        <begin position="629"/>
        <end position="724"/>
    </location>
</feature>
<reference evidence="2 3" key="1">
    <citation type="submission" date="2018-09" db="EMBL/GenBank/DDBJ databases">
        <authorList>
            <person name="Peiro R."/>
            <person name="Begona"/>
            <person name="Cbmso G."/>
            <person name="Lopez M."/>
            <person name="Gonzalez S."/>
        </authorList>
    </citation>
    <scope>NUCLEOTIDE SEQUENCE [LARGE SCALE GENOMIC DNA]</scope>
</reference>
<dbReference type="PANTHER" id="PTHR35614">
    <property type="match status" value="1"/>
</dbReference>
<organism evidence="2 3">
    <name type="scientific">Leishmania braziliensis MHOM/BR/75/M2904</name>
    <dbReference type="NCBI Taxonomy" id="420245"/>
    <lineage>
        <taxon>Eukaryota</taxon>
        <taxon>Discoba</taxon>
        <taxon>Euglenozoa</taxon>
        <taxon>Kinetoplastea</taxon>
        <taxon>Metakinetoplastina</taxon>
        <taxon>Trypanosomatida</taxon>
        <taxon>Trypanosomatidae</taxon>
        <taxon>Leishmaniinae</taxon>
        <taxon>Leishmania</taxon>
        <taxon>Leishmania braziliensis species complex</taxon>
    </lineage>
</organism>
<evidence type="ECO:0000256" key="1">
    <source>
        <dbReference type="SAM" id="MobiDB-lite"/>
    </source>
</evidence>
<feature type="compositionally biased region" description="Low complexity" evidence="1">
    <location>
        <begin position="658"/>
        <end position="668"/>
    </location>
</feature>
<evidence type="ECO:0000313" key="3">
    <source>
        <dbReference type="Proteomes" id="UP000319462"/>
    </source>
</evidence>
<gene>
    <name evidence="2" type="ORF">LBRM2904_31.1540</name>
</gene>
<feature type="compositionally biased region" description="Polar residues" evidence="1">
    <location>
        <begin position="678"/>
        <end position="693"/>
    </location>
</feature>
<proteinExistence type="predicted"/>
<dbReference type="EMBL" id="LS997630">
    <property type="protein sequence ID" value="SYZ68345.1"/>
    <property type="molecule type" value="Genomic_DNA"/>
</dbReference>